<protein>
    <submittedName>
        <fullName evidence="1">Uncharacterized conserved protein GlcG, DUF336 family</fullName>
    </submittedName>
</protein>
<proteinExistence type="predicted"/>
<dbReference type="Pfam" id="PF03928">
    <property type="entry name" value="HbpS-like"/>
    <property type="match status" value="1"/>
</dbReference>
<gene>
    <name evidence="1" type="ORF">SAMN05421844_104272</name>
</gene>
<dbReference type="RefSeq" id="WP_091857355.1">
    <property type="nucleotide sequence ID" value="NZ_FNBZ01000004.1"/>
</dbReference>
<dbReference type="Gene3D" id="3.30.450.150">
    <property type="entry name" value="Haem-degrading domain"/>
    <property type="match status" value="1"/>
</dbReference>
<dbReference type="InterPro" id="IPR038084">
    <property type="entry name" value="PduO/GlcC-like_sf"/>
</dbReference>
<evidence type="ECO:0000313" key="2">
    <source>
        <dbReference type="Proteomes" id="UP000199468"/>
    </source>
</evidence>
<reference evidence="1 2" key="1">
    <citation type="submission" date="2016-10" db="EMBL/GenBank/DDBJ databases">
        <authorList>
            <person name="Varghese N."/>
            <person name="Submissions S."/>
        </authorList>
    </citation>
    <scope>NUCLEOTIDE SEQUENCE [LARGE SCALE GENOMIC DNA]</scope>
    <source>
        <strain evidence="1 2">DSM 26672</strain>
    </source>
</reference>
<dbReference type="InterPro" id="IPR052517">
    <property type="entry name" value="GlcG_carb_metab_protein"/>
</dbReference>
<dbReference type="PANTHER" id="PTHR34309:SF10">
    <property type="entry name" value="SLR1406 PROTEIN"/>
    <property type="match status" value="1"/>
</dbReference>
<dbReference type="Proteomes" id="UP000199468">
    <property type="component" value="Unassembled WGS sequence"/>
</dbReference>
<accession>A0ABY0P696</accession>
<comment type="caution">
    <text evidence="1">The sequence shown here is derived from an EMBL/GenBank/DDBJ whole genome shotgun (WGS) entry which is preliminary data.</text>
</comment>
<sequence length="131" mass="13146">MTLERAQSLIAAALAAGRALGARPLAVVVVDAGGHIVASAREDGATIARHEFALAKAWSCIALGLDTRDLVERAEANTAFFSAAATLLSGRLLPAAGGVLVREDKQILGALGVSGDAADVDDACAVAAIGR</sequence>
<dbReference type="PANTHER" id="PTHR34309">
    <property type="entry name" value="SLR1406 PROTEIN"/>
    <property type="match status" value="1"/>
</dbReference>
<evidence type="ECO:0000313" key="1">
    <source>
        <dbReference type="EMBL" id="SDG53312.1"/>
    </source>
</evidence>
<name>A0ABY0P696_9HYPH</name>
<dbReference type="InterPro" id="IPR005624">
    <property type="entry name" value="PduO/GlcC-like"/>
</dbReference>
<organism evidence="1 2">
    <name type="scientific">Bosea robiniae</name>
    <dbReference type="NCBI Taxonomy" id="1036780"/>
    <lineage>
        <taxon>Bacteria</taxon>
        <taxon>Pseudomonadati</taxon>
        <taxon>Pseudomonadota</taxon>
        <taxon>Alphaproteobacteria</taxon>
        <taxon>Hyphomicrobiales</taxon>
        <taxon>Boseaceae</taxon>
        <taxon>Bosea</taxon>
    </lineage>
</organism>
<dbReference type="EMBL" id="FNBZ01000004">
    <property type="protein sequence ID" value="SDG53312.1"/>
    <property type="molecule type" value="Genomic_DNA"/>
</dbReference>
<keyword evidence="2" id="KW-1185">Reference proteome</keyword>
<dbReference type="SUPFAM" id="SSF143744">
    <property type="entry name" value="GlcG-like"/>
    <property type="match status" value="1"/>
</dbReference>